<dbReference type="EMBL" id="JAENIJ010000001">
    <property type="protein sequence ID" value="MBK1880886.1"/>
    <property type="molecule type" value="Genomic_DNA"/>
</dbReference>
<reference evidence="8" key="1">
    <citation type="submission" date="2021-01" db="EMBL/GenBank/DDBJ databases">
        <title>Modified the classification status of verrucomicrobia.</title>
        <authorList>
            <person name="Feng X."/>
        </authorList>
    </citation>
    <scope>NUCLEOTIDE SEQUENCE</scope>
    <source>
        <strain evidence="8">KCTC 22041</strain>
    </source>
</reference>
<dbReference type="InterPro" id="IPR036778">
    <property type="entry name" value="OHCU_decarboxylase_sf"/>
</dbReference>
<dbReference type="PANTHER" id="PTHR43466:SF1">
    <property type="entry name" value="2-OXO-4-HYDROXY-4-CARBOXY-5-UREIDOIMIDAZOLINE DECARBOXYLASE-RELATED"/>
    <property type="match status" value="1"/>
</dbReference>
<evidence type="ECO:0000313" key="8">
    <source>
        <dbReference type="EMBL" id="MBK1880886.1"/>
    </source>
</evidence>
<evidence type="ECO:0000256" key="4">
    <source>
        <dbReference type="ARBA" id="ARBA00022631"/>
    </source>
</evidence>
<dbReference type="GO" id="GO:0000255">
    <property type="term" value="P:allantoin metabolic process"/>
    <property type="evidence" value="ECO:0007669"/>
    <property type="project" value="InterPro"/>
</dbReference>
<dbReference type="Gene3D" id="1.10.3330.10">
    <property type="entry name" value="Oxo-4-hydroxy-4-carboxy-5-ureidoimidazoline decarboxylase"/>
    <property type="match status" value="1"/>
</dbReference>
<gene>
    <name evidence="8" type="primary">uraD</name>
    <name evidence="8" type="ORF">JIN85_00585</name>
</gene>
<evidence type="ECO:0000256" key="6">
    <source>
        <dbReference type="ARBA" id="ARBA00023239"/>
    </source>
</evidence>
<keyword evidence="6 8" id="KW-0456">Lyase</keyword>
<evidence type="ECO:0000256" key="2">
    <source>
        <dbReference type="ARBA" id="ARBA00004754"/>
    </source>
</evidence>
<accession>A0A934S1X4</accession>
<comment type="caution">
    <text evidence="8">The sequence shown here is derived from an EMBL/GenBank/DDBJ whole genome shotgun (WGS) entry which is preliminary data.</text>
</comment>
<proteinExistence type="predicted"/>
<keyword evidence="5" id="KW-0210">Decarboxylase</keyword>
<keyword evidence="9" id="KW-1185">Reference proteome</keyword>
<dbReference type="InterPro" id="IPR018020">
    <property type="entry name" value="OHCU_decarboxylase"/>
</dbReference>
<dbReference type="GO" id="GO:0051997">
    <property type="term" value="F:2-oxo-4-hydroxy-4-carboxy-5-ureidoimidazoline decarboxylase activity"/>
    <property type="evidence" value="ECO:0007669"/>
    <property type="project" value="UniProtKB-EC"/>
</dbReference>
<evidence type="ECO:0000256" key="1">
    <source>
        <dbReference type="ARBA" id="ARBA00001163"/>
    </source>
</evidence>
<comment type="pathway">
    <text evidence="2">Purine metabolism; urate degradation; (S)-allantoin from urate: step 3/3.</text>
</comment>
<name>A0A934S1X4_9BACT</name>
<dbReference type="AlphaFoldDB" id="A0A934S1X4"/>
<dbReference type="InterPro" id="IPR017580">
    <property type="entry name" value="OHCU_decarboxylase-1"/>
</dbReference>
<dbReference type="EC" id="4.1.1.97" evidence="3"/>
<dbReference type="GO" id="GO:0019628">
    <property type="term" value="P:urate catabolic process"/>
    <property type="evidence" value="ECO:0007669"/>
    <property type="project" value="TreeGrafter"/>
</dbReference>
<dbReference type="NCBIfam" id="TIGR03164">
    <property type="entry name" value="UHCUDC"/>
    <property type="match status" value="1"/>
</dbReference>
<dbReference type="PANTHER" id="PTHR43466">
    <property type="entry name" value="2-OXO-4-HYDROXY-4-CARBOXY-5-UREIDOIMIDAZOLINE DECARBOXYLASE-RELATED"/>
    <property type="match status" value="1"/>
</dbReference>
<dbReference type="RefSeq" id="WP_200266526.1">
    <property type="nucleotide sequence ID" value="NZ_JAENIJ010000001.1"/>
</dbReference>
<dbReference type="Pfam" id="PF09349">
    <property type="entry name" value="OHCU_decarbox"/>
    <property type="match status" value="1"/>
</dbReference>
<feature type="domain" description="Oxo-4-hydroxy-4-carboxy-5-ureidoimidazoline decarboxylase" evidence="7">
    <location>
        <begin position="7"/>
        <end position="163"/>
    </location>
</feature>
<evidence type="ECO:0000313" key="9">
    <source>
        <dbReference type="Proteomes" id="UP000603141"/>
    </source>
</evidence>
<comment type="catalytic activity">
    <reaction evidence="1">
        <text>5-hydroxy-2-oxo-4-ureido-2,5-dihydro-1H-imidazole-5-carboxylate + H(+) = (S)-allantoin + CO2</text>
        <dbReference type="Rhea" id="RHEA:26301"/>
        <dbReference type="ChEBI" id="CHEBI:15378"/>
        <dbReference type="ChEBI" id="CHEBI:15678"/>
        <dbReference type="ChEBI" id="CHEBI:16526"/>
        <dbReference type="ChEBI" id="CHEBI:58639"/>
        <dbReference type="EC" id="4.1.1.97"/>
    </reaction>
</comment>
<dbReference type="SUPFAM" id="SSF158694">
    <property type="entry name" value="UraD-Like"/>
    <property type="match status" value="1"/>
</dbReference>
<sequence>MKISELNALGEDEFVALLGGIYEHSPWVAERLSSGRPFERIEQIADQMQLAVNQAERAAQLTLIRAHPDLGGKLAVSGNLTQASMREQSGAGLDRLTPEEFHEFSELNRRYREKFSFPFIICVRKTDKTGILAAFRQRLLHSAEEEQQAAIAEIHEIARLRLQDLLTPG</sequence>
<evidence type="ECO:0000256" key="5">
    <source>
        <dbReference type="ARBA" id="ARBA00022793"/>
    </source>
</evidence>
<protein>
    <recommendedName>
        <fullName evidence="3">2-oxo-4-hydroxy-4-carboxy-5-ureidoimidazoline decarboxylase</fullName>
        <ecNumber evidence="3">4.1.1.97</ecNumber>
    </recommendedName>
</protein>
<dbReference type="GO" id="GO:0006144">
    <property type="term" value="P:purine nucleobase metabolic process"/>
    <property type="evidence" value="ECO:0007669"/>
    <property type="project" value="UniProtKB-KW"/>
</dbReference>
<evidence type="ECO:0000256" key="3">
    <source>
        <dbReference type="ARBA" id="ARBA00012257"/>
    </source>
</evidence>
<evidence type="ECO:0000259" key="7">
    <source>
        <dbReference type="Pfam" id="PF09349"/>
    </source>
</evidence>
<keyword evidence="4" id="KW-0659">Purine metabolism</keyword>
<dbReference type="Proteomes" id="UP000603141">
    <property type="component" value="Unassembled WGS sequence"/>
</dbReference>
<organism evidence="8 9">
    <name type="scientific">Luteolibacter pohnpeiensis</name>
    <dbReference type="NCBI Taxonomy" id="454153"/>
    <lineage>
        <taxon>Bacteria</taxon>
        <taxon>Pseudomonadati</taxon>
        <taxon>Verrucomicrobiota</taxon>
        <taxon>Verrucomicrobiia</taxon>
        <taxon>Verrucomicrobiales</taxon>
        <taxon>Verrucomicrobiaceae</taxon>
        <taxon>Luteolibacter</taxon>
    </lineage>
</organism>